<dbReference type="Gene3D" id="3.40.50.1000">
    <property type="entry name" value="HAD superfamily/HAD-like"/>
    <property type="match status" value="1"/>
</dbReference>
<reference evidence="8" key="1">
    <citation type="submission" date="2014-06" db="EMBL/GenBank/DDBJ databases">
        <title>Key roles for freshwater Actinobacteria revealed by deep metagenomic sequencing.</title>
        <authorList>
            <person name="Ghai R."/>
            <person name="Mizuno C.M."/>
            <person name="Picazo A."/>
            <person name="Camacho A."/>
            <person name="Rodriguez-Valera F."/>
        </authorList>
    </citation>
    <scope>NUCLEOTIDE SEQUENCE</scope>
</reference>
<dbReference type="SUPFAM" id="SSF81665">
    <property type="entry name" value="Calcium ATPase, transmembrane domain M"/>
    <property type="match status" value="1"/>
</dbReference>
<dbReference type="InterPro" id="IPR023214">
    <property type="entry name" value="HAD_sf"/>
</dbReference>
<accession>A0A094SPF5</accession>
<dbReference type="PRINTS" id="PR00119">
    <property type="entry name" value="CATATPASE"/>
</dbReference>
<protein>
    <submittedName>
        <fullName evidence="8">Cation-transporting ATPase</fullName>
    </submittedName>
</protein>
<dbReference type="Gene3D" id="2.70.150.10">
    <property type="entry name" value="Calcium-transporting ATPase, cytoplasmic transduction domain A"/>
    <property type="match status" value="1"/>
</dbReference>
<dbReference type="InterPro" id="IPR044492">
    <property type="entry name" value="P_typ_ATPase_HD_dom"/>
</dbReference>
<dbReference type="Gene3D" id="3.40.1110.10">
    <property type="entry name" value="Calcium-transporting ATPase, cytoplasmic domain N"/>
    <property type="match status" value="1"/>
</dbReference>
<dbReference type="EMBL" id="JNSL01000021">
    <property type="protein sequence ID" value="KGA20508.1"/>
    <property type="molecule type" value="Genomic_DNA"/>
</dbReference>
<dbReference type="SUPFAM" id="SSF81653">
    <property type="entry name" value="Calcium ATPase, transduction domain A"/>
    <property type="match status" value="1"/>
</dbReference>
<dbReference type="PRINTS" id="PR00120">
    <property type="entry name" value="HATPASE"/>
</dbReference>
<comment type="subcellular location">
    <subcellularLocation>
        <location evidence="1">Membrane</location>
        <topology evidence="1">Multi-pass membrane protein</topology>
    </subcellularLocation>
</comment>
<dbReference type="InterPro" id="IPR023299">
    <property type="entry name" value="ATPase_P-typ_cyto_dom_N"/>
</dbReference>
<feature type="transmembrane region" description="Helical" evidence="6">
    <location>
        <begin position="699"/>
        <end position="719"/>
    </location>
</feature>
<feature type="transmembrane region" description="Helical" evidence="6">
    <location>
        <begin position="286"/>
        <end position="313"/>
    </location>
</feature>
<feature type="transmembrane region" description="Helical" evidence="6">
    <location>
        <begin position="73"/>
        <end position="93"/>
    </location>
</feature>
<feature type="transmembrane region" description="Helical" evidence="6">
    <location>
        <begin position="668"/>
        <end position="687"/>
    </location>
</feature>
<dbReference type="Pfam" id="PF00702">
    <property type="entry name" value="Hydrolase"/>
    <property type="match status" value="1"/>
</dbReference>
<feature type="transmembrane region" description="Helical" evidence="6">
    <location>
        <begin position="791"/>
        <end position="813"/>
    </location>
</feature>
<keyword evidence="3" id="KW-1278">Translocase</keyword>
<feature type="transmembrane region" description="Helical" evidence="6">
    <location>
        <begin position="99"/>
        <end position="117"/>
    </location>
</feature>
<dbReference type="InterPro" id="IPR036412">
    <property type="entry name" value="HAD-like_sf"/>
</dbReference>
<keyword evidence="5 6" id="KW-0472">Membrane</keyword>
<comment type="caution">
    <text evidence="8">The sequence shown here is derived from an EMBL/GenBank/DDBJ whole genome shotgun (WGS) entry which is preliminary data.</text>
</comment>
<proteinExistence type="predicted"/>
<dbReference type="GO" id="GO:0016020">
    <property type="term" value="C:membrane"/>
    <property type="evidence" value="ECO:0007669"/>
    <property type="project" value="UniProtKB-SubCell"/>
</dbReference>
<dbReference type="GO" id="GO:0016887">
    <property type="term" value="F:ATP hydrolysis activity"/>
    <property type="evidence" value="ECO:0007669"/>
    <property type="project" value="InterPro"/>
</dbReference>
<evidence type="ECO:0000259" key="7">
    <source>
        <dbReference type="Pfam" id="PF00122"/>
    </source>
</evidence>
<feature type="transmembrane region" description="Helical" evidence="6">
    <location>
        <begin position="731"/>
        <end position="750"/>
    </location>
</feature>
<feature type="domain" description="P-type ATPase A" evidence="7">
    <location>
        <begin position="131"/>
        <end position="227"/>
    </location>
</feature>
<dbReference type="PROSITE" id="PS00154">
    <property type="entry name" value="ATPASE_E1_E2"/>
    <property type="match status" value="1"/>
</dbReference>
<keyword evidence="4 6" id="KW-1133">Transmembrane helix</keyword>
<evidence type="ECO:0000256" key="6">
    <source>
        <dbReference type="SAM" id="Phobius"/>
    </source>
</evidence>
<dbReference type="AlphaFoldDB" id="A0A094SPF5"/>
<feature type="transmembrane region" description="Helical" evidence="6">
    <location>
        <begin position="757"/>
        <end position="779"/>
    </location>
</feature>
<dbReference type="SFLD" id="SFLDS00003">
    <property type="entry name" value="Haloacid_Dehalogenase"/>
    <property type="match status" value="1"/>
</dbReference>
<dbReference type="GO" id="GO:0005524">
    <property type="term" value="F:ATP binding"/>
    <property type="evidence" value="ECO:0007669"/>
    <property type="project" value="InterPro"/>
</dbReference>
<dbReference type="SUPFAM" id="SSF81660">
    <property type="entry name" value="Metal cation-transporting ATPase, ATP-binding domain N"/>
    <property type="match status" value="1"/>
</dbReference>
<dbReference type="Pfam" id="PF00122">
    <property type="entry name" value="E1-E2_ATPase"/>
    <property type="match status" value="1"/>
</dbReference>
<organism evidence="8">
    <name type="scientific">freshwater metagenome</name>
    <dbReference type="NCBI Taxonomy" id="449393"/>
    <lineage>
        <taxon>unclassified sequences</taxon>
        <taxon>metagenomes</taxon>
        <taxon>ecological metagenomes</taxon>
    </lineage>
</organism>
<feature type="transmembrane region" description="Helical" evidence="6">
    <location>
        <begin position="643"/>
        <end position="662"/>
    </location>
</feature>
<dbReference type="PANTHER" id="PTHR42861">
    <property type="entry name" value="CALCIUM-TRANSPORTING ATPASE"/>
    <property type="match status" value="1"/>
</dbReference>
<evidence type="ECO:0000256" key="3">
    <source>
        <dbReference type="ARBA" id="ARBA00022967"/>
    </source>
</evidence>
<evidence type="ECO:0000313" key="8">
    <source>
        <dbReference type="EMBL" id="KGA20508.1"/>
    </source>
</evidence>
<dbReference type="SFLD" id="SFLDG00002">
    <property type="entry name" value="C1.7:_P-type_atpase_like"/>
    <property type="match status" value="1"/>
</dbReference>
<evidence type="ECO:0000256" key="1">
    <source>
        <dbReference type="ARBA" id="ARBA00004141"/>
    </source>
</evidence>
<evidence type="ECO:0000256" key="5">
    <source>
        <dbReference type="ARBA" id="ARBA00023136"/>
    </source>
</evidence>
<feature type="transmembrane region" description="Helical" evidence="6">
    <location>
        <begin position="246"/>
        <end position="266"/>
    </location>
</feature>
<dbReference type="InterPro" id="IPR059000">
    <property type="entry name" value="ATPase_P-type_domA"/>
</dbReference>
<dbReference type="InterPro" id="IPR008250">
    <property type="entry name" value="ATPase_P-typ_transduc_dom_A_sf"/>
</dbReference>
<dbReference type="InterPro" id="IPR023298">
    <property type="entry name" value="ATPase_P-typ_TM_dom_sf"/>
</dbReference>
<dbReference type="Gene3D" id="1.20.1110.10">
    <property type="entry name" value="Calcium-transporting ATPase, transmembrane domain"/>
    <property type="match status" value="1"/>
</dbReference>
<gene>
    <name evidence="8" type="ORF">GM51_5065</name>
</gene>
<dbReference type="SFLD" id="SFLDF00027">
    <property type="entry name" value="p-type_atpase"/>
    <property type="match status" value="1"/>
</dbReference>
<dbReference type="InterPro" id="IPR001757">
    <property type="entry name" value="P_typ_ATPase"/>
</dbReference>
<dbReference type="SUPFAM" id="SSF56784">
    <property type="entry name" value="HAD-like"/>
    <property type="match status" value="1"/>
</dbReference>
<keyword evidence="2 6" id="KW-0812">Transmembrane</keyword>
<sequence>MTSPPVAEDKAARRARLATDRLQEARLELQPINLETYAIEGLTHDEVAFRVQLRLTNAVSSSSSRSIASILRANLFTLFNAVVGGSFIILLILGQWRDAIFGVIVIANIGIGVVQEFRSKRTLDRLALISAPLARVRRGGKTVDVATDQVVLDELLVLRTGDQVPADATVVSSDGLDLDESLLTGESDPVLKEVGDEVMSGSSVVAGFGLARVTLIGPESYASRITLEAKRFSLVSSELRNALARLIKWISWALIPLVIIVTNGQMQNVGGWQAAWESGLWLEATVRSVASIISMIPQGLVLITSIAFAVAAVKLARRQVLVQELPAVEGLARVDVVCFDKTGTLTEGSIEFNDVHSLVPEKETHAWSRALAWFGADENANATALALAQHFSVHDPVTAVGSTPFSSARKWSAVRDESQTTWILGAPEMVLESGADHVRDLCRARAEVGLRTLVLASSPGTVEDEQLPKKIRPVAIITFGEKVRGDARETIEYFLSQGLKLKVISGDNPRTVAAVARTAGLTFVGHGFDARELPEDVEELASVLQEHDIFGRVTPEQKKLMVIALQSRGHVVAMTGDGVNDALALKRADLGIAMGSGSAATKAVSRLVLLDGAFSSLPGVVAEGRRVIANVERVSRLFLTKTAWAMVLAIVFGVMLWAFPFLPRQLSANDLFTIGLPAFALALLPNARRYKPGFLKRSLAFCIPTGVTIGGLVVTLDVVQKSFQTFTEAQTQTSVSMFLALAGMWVLVTLSRPFNRWRFLIVAAMYLGFAVVFFVPVSQDFFGFVTLEGNLLWVTLAFGLVGVLAVELIDRIVQRIMFGPRKHWGPERTSRH</sequence>
<dbReference type="NCBIfam" id="TIGR01494">
    <property type="entry name" value="ATPase_P-type"/>
    <property type="match status" value="2"/>
</dbReference>
<evidence type="ECO:0000256" key="4">
    <source>
        <dbReference type="ARBA" id="ARBA00022989"/>
    </source>
</evidence>
<dbReference type="InterPro" id="IPR018303">
    <property type="entry name" value="ATPase_P-typ_P_site"/>
</dbReference>
<name>A0A094SPF5_9ZZZZ</name>
<evidence type="ECO:0000256" key="2">
    <source>
        <dbReference type="ARBA" id="ARBA00022692"/>
    </source>
</evidence>